<evidence type="ECO:0000313" key="1">
    <source>
        <dbReference type="Proteomes" id="UP000046393"/>
    </source>
</evidence>
<dbReference type="PROSITE" id="PS51191">
    <property type="entry name" value="FEMABX"/>
    <property type="match status" value="1"/>
</dbReference>
<proteinExistence type="predicted"/>
<dbReference type="GO" id="GO:0044038">
    <property type="term" value="P:cell wall macromolecule biosynthetic process"/>
    <property type="evidence" value="ECO:0007669"/>
    <property type="project" value="InterPro"/>
</dbReference>
<dbReference type="AlphaFoldDB" id="A0A0N5ACM9"/>
<keyword evidence="1" id="KW-1185">Reference proteome</keyword>
<accession>A0A0N5ACM9</accession>
<organism evidence="1 2">
    <name type="scientific">Syphacia muris</name>
    <dbReference type="NCBI Taxonomy" id="451379"/>
    <lineage>
        <taxon>Eukaryota</taxon>
        <taxon>Metazoa</taxon>
        <taxon>Ecdysozoa</taxon>
        <taxon>Nematoda</taxon>
        <taxon>Chromadorea</taxon>
        <taxon>Rhabditida</taxon>
        <taxon>Spirurina</taxon>
        <taxon>Oxyuridomorpha</taxon>
        <taxon>Oxyuroidea</taxon>
        <taxon>Oxyuridae</taxon>
        <taxon>Syphacia</taxon>
    </lineage>
</organism>
<evidence type="ECO:0000313" key="2">
    <source>
        <dbReference type="WBParaSite" id="SMUV_0000190701-mRNA-1"/>
    </source>
</evidence>
<name>A0A0N5ACM9_9BILA</name>
<protein>
    <submittedName>
        <fullName evidence="2">Uncharacterized protein</fullName>
    </submittedName>
</protein>
<dbReference type="Proteomes" id="UP000046393">
    <property type="component" value="Unplaced"/>
</dbReference>
<dbReference type="GO" id="GO:0016755">
    <property type="term" value="F:aminoacyltransferase activity"/>
    <property type="evidence" value="ECO:0007669"/>
    <property type="project" value="InterPro"/>
</dbReference>
<sequence>MSSNRSSSSPRNVQYLELQLESLDDNESQVNAHNRNEQRLSQRPDVQVWRVEIAPE</sequence>
<dbReference type="WBParaSite" id="SMUV_0000190701-mRNA-1">
    <property type="protein sequence ID" value="SMUV_0000190701-mRNA-1"/>
    <property type="gene ID" value="SMUV_0000190701"/>
</dbReference>
<reference evidence="2" key="1">
    <citation type="submission" date="2017-02" db="UniProtKB">
        <authorList>
            <consortium name="WormBaseParasite"/>
        </authorList>
    </citation>
    <scope>IDENTIFICATION</scope>
</reference>
<dbReference type="InterPro" id="IPR003447">
    <property type="entry name" value="FEMABX"/>
</dbReference>